<sequence length="168" mass="18497">MTASDAAVTISHQPKPQTDWVLTDAPTPEDVAVISDALDRFNIDHTGIADRRPLAVLVHDPETRQVVGGLTGRTSLGLFFLDLFYLPPRLRGSGLGTEILRQAEDESRARGCRTAVLYTITFQAPGVYQKHGWQRLGEVPCDPPGTSRVFMTKELTASTADNAHRCRR</sequence>
<reference evidence="1" key="1">
    <citation type="journal article" date="2025" name="Int. J. Syst. Evol. Microbiol.">
        <title>Streptomyces citrinus sp. nov., with yellow diffusible pigment.</title>
        <authorList>
            <person name="He Y."/>
            <person name="Yang E."/>
            <person name="Xu J."/>
            <person name="Sun Y."/>
            <person name="Sun L."/>
        </authorList>
    </citation>
    <scope>NUCLEOTIDE SEQUENCE</scope>
    <source>
        <strain evidence="1">Q6</strain>
    </source>
</reference>
<evidence type="ECO:0000313" key="2">
    <source>
        <dbReference type="Proteomes" id="UP001432251"/>
    </source>
</evidence>
<keyword evidence="2" id="KW-1185">Reference proteome</keyword>
<accession>A0ACD5ANC3</accession>
<evidence type="ECO:0000313" key="1">
    <source>
        <dbReference type="EMBL" id="WWQ68781.1"/>
    </source>
</evidence>
<organism evidence="1 2">
    <name type="scientific">Streptomyces citrinus</name>
    <dbReference type="NCBI Taxonomy" id="3118173"/>
    <lineage>
        <taxon>Bacteria</taxon>
        <taxon>Bacillati</taxon>
        <taxon>Actinomycetota</taxon>
        <taxon>Actinomycetes</taxon>
        <taxon>Kitasatosporales</taxon>
        <taxon>Streptomycetaceae</taxon>
        <taxon>Streptomyces</taxon>
    </lineage>
</organism>
<name>A0ACD5ANC3_9ACTN</name>
<protein>
    <submittedName>
        <fullName evidence="1">GNAT family N-acetyltransferase</fullName>
    </submittedName>
</protein>
<gene>
    <name evidence="1" type="ORF">V2W30_39225</name>
</gene>
<proteinExistence type="predicted"/>
<dbReference type="EMBL" id="CP146022">
    <property type="protein sequence ID" value="WWQ68781.1"/>
    <property type="molecule type" value="Genomic_DNA"/>
</dbReference>
<dbReference type="Proteomes" id="UP001432251">
    <property type="component" value="Chromosome"/>
</dbReference>